<keyword evidence="9" id="KW-0325">Glycoprotein</keyword>
<dbReference type="InterPro" id="IPR036179">
    <property type="entry name" value="Ig-like_dom_sf"/>
</dbReference>
<dbReference type="GO" id="GO:0009897">
    <property type="term" value="C:external side of plasma membrane"/>
    <property type="evidence" value="ECO:0007669"/>
    <property type="project" value="TreeGrafter"/>
</dbReference>
<evidence type="ECO:0000256" key="9">
    <source>
        <dbReference type="ARBA" id="ARBA00023180"/>
    </source>
</evidence>
<dbReference type="PROSITE" id="PS50835">
    <property type="entry name" value="IG_LIKE"/>
    <property type="match status" value="2"/>
</dbReference>
<evidence type="ECO:0000256" key="6">
    <source>
        <dbReference type="ARBA" id="ARBA00023136"/>
    </source>
</evidence>
<dbReference type="InterPro" id="IPR003598">
    <property type="entry name" value="Ig_sub2"/>
</dbReference>
<evidence type="ECO:0000256" key="10">
    <source>
        <dbReference type="ARBA" id="ARBA00023319"/>
    </source>
</evidence>
<dbReference type="InterPro" id="IPR003599">
    <property type="entry name" value="Ig_sub"/>
</dbReference>
<name>A0AAR2K3W7_PYGNA</name>
<dbReference type="GeneTree" id="ENSGT01120000277469"/>
<keyword evidence="4" id="KW-0732">Signal</keyword>
<feature type="domain" description="Ig-like" evidence="11">
    <location>
        <begin position="1"/>
        <end position="91"/>
    </location>
</feature>
<comment type="subcellular location">
    <subcellularLocation>
        <location evidence="1">Cell membrane</location>
        <topology evidence="1">Single-pass type I membrane protein</topology>
    </subcellularLocation>
</comment>
<accession>A0AAR2K3W7</accession>
<evidence type="ECO:0000256" key="5">
    <source>
        <dbReference type="ARBA" id="ARBA00022989"/>
    </source>
</evidence>
<evidence type="ECO:0000256" key="3">
    <source>
        <dbReference type="ARBA" id="ARBA00022692"/>
    </source>
</evidence>
<dbReference type="InterPro" id="IPR013783">
    <property type="entry name" value="Ig-like_fold"/>
</dbReference>
<dbReference type="Gene3D" id="2.60.40.10">
    <property type="entry name" value="Immunoglobulins"/>
    <property type="match status" value="2"/>
</dbReference>
<dbReference type="GO" id="GO:0042102">
    <property type="term" value="P:positive regulation of T cell proliferation"/>
    <property type="evidence" value="ECO:0007669"/>
    <property type="project" value="TreeGrafter"/>
</dbReference>
<dbReference type="SUPFAM" id="SSF48726">
    <property type="entry name" value="Immunoglobulin"/>
    <property type="match status" value="2"/>
</dbReference>
<dbReference type="InterPro" id="IPR013106">
    <property type="entry name" value="Ig_V-set"/>
</dbReference>
<proteinExistence type="predicted"/>
<evidence type="ECO:0000313" key="12">
    <source>
        <dbReference type="Ensembl" id="ENSPNAP00000057159.1"/>
    </source>
</evidence>
<dbReference type="SMART" id="SM00406">
    <property type="entry name" value="IGv"/>
    <property type="match status" value="2"/>
</dbReference>
<reference evidence="12 13" key="1">
    <citation type="submission" date="2020-10" db="EMBL/GenBank/DDBJ databases">
        <title>Pygocentrus nattereri (red-bellied piranha) genome, fPygNat1, primary haplotype.</title>
        <authorList>
            <person name="Myers G."/>
            <person name="Meyer A."/>
            <person name="Karagic N."/>
            <person name="Pippel M."/>
            <person name="Winkler S."/>
            <person name="Tracey A."/>
            <person name="Wood J."/>
            <person name="Formenti G."/>
            <person name="Howe K."/>
            <person name="Fedrigo O."/>
            <person name="Jarvis E.D."/>
        </authorList>
    </citation>
    <scope>NUCLEOTIDE SEQUENCE [LARGE SCALE GENOMIC DNA]</scope>
</reference>
<dbReference type="GO" id="GO:0071222">
    <property type="term" value="P:cellular response to lipopolysaccharide"/>
    <property type="evidence" value="ECO:0007669"/>
    <property type="project" value="TreeGrafter"/>
</dbReference>
<evidence type="ECO:0000259" key="11">
    <source>
        <dbReference type="PROSITE" id="PS50835"/>
    </source>
</evidence>
<protein>
    <recommendedName>
        <fullName evidence="11">Ig-like domain-containing protein</fullName>
    </recommendedName>
</protein>
<dbReference type="GO" id="GO:0006955">
    <property type="term" value="P:immune response"/>
    <property type="evidence" value="ECO:0007669"/>
    <property type="project" value="TreeGrafter"/>
</dbReference>
<keyword evidence="6" id="KW-0472">Membrane</keyword>
<dbReference type="AlphaFoldDB" id="A0AAR2K3W7"/>
<dbReference type="GO" id="GO:0031295">
    <property type="term" value="P:T cell costimulation"/>
    <property type="evidence" value="ECO:0007669"/>
    <property type="project" value="TreeGrafter"/>
</dbReference>
<evidence type="ECO:0000256" key="8">
    <source>
        <dbReference type="ARBA" id="ARBA00023170"/>
    </source>
</evidence>
<reference evidence="12" key="2">
    <citation type="submission" date="2025-08" db="UniProtKB">
        <authorList>
            <consortium name="Ensembl"/>
        </authorList>
    </citation>
    <scope>IDENTIFICATION</scope>
</reference>
<keyword evidence="8" id="KW-0675">Receptor</keyword>
<dbReference type="GO" id="GO:0042130">
    <property type="term" value="P:negative regulation of T cell proliferation"/>
    <property type="evidence" value="ECO:0007669"/>
    <property type="project" value="TreeGrafter"/>
</dbReference>
<reference evidence="12" key="3">
    <citation type="submission" date="2025-09" db="UniProtKB">
        <authorList>
            <consortium name="Ensembl"/>
        </authorList>
    </citation>
    <scope>IDENTIFICATION</scope>
</reference>
<keyword evidence="3" id="KW-0812">Transmembrane</keyword>
<dbReference type="Ensembl" id="ENSPNAT00000043457.1">
    <property type="protein sequence ID" value="ENSPNAP00000057159.1"/>
    <property type="gene ID" value="ENSPNAG00000031480.1"/>
</dbReference>
<keyword evidence="13" id="KW-1185">Reference proteome</keyword>
<dbReference type="SMART" id="SM00408">
    <property type="entry name" value="IGc2"/>
    <property type="match status" value="2"/>
</dbReference>
<keyword evidence="10" id="KW-0393">Immunoglobulin domain</keyword>
<keyword evidence="2" id="KW-1003">Cell membrane</keyword>
<evidence type="ECO:0000256" key="4">
    <source>
        <dbReference type="ARBA" id="ARBA00022729"/>
    </source>
</evidence>
<dbReference type="GO" id="GO:0007166">
    <property type="term" value="P:cell surface receptor signaling pathway"/>
    <property type="evidence" value="ECO:0007669"/>
    <property type="project" value="TreeGrafter"/>
</dbReference>
<feature type="domain" description="Ig-like" evidence="11">
    <location>
        <begin position="113"/>
        <end position="204"/>
    </location>
</feature>
<evidence type="ECO:0000256" key="7">
    <source>
        <dbReference type="ARBA" id="ARBA00023157"/>
    </source>
</evidence>
<evidence type="ECO:0000313" key="13">
    <source>
        <dbReference type="Proteomes" id="UP001501920"/>
    </source>
</evidence>
<evidence type="ECO:0000256" key="1">
    <source>
        <dbReference type="ARBA" id="ARBA00004251"/>
    </source>
</evidence>
<dbReference type="InterPro" id="IPR007110">
    <property type="entry name" value="Ig-like_dom"/>
</dbReference>
<dbReference type="Pfam" id="PF07686">
    <property type="entry name" value="V-set"/>
    <property type="match status" value="2"/>
</dbReference>
<dbReference type="Proteomes" id="UP001501920">
    <property type="component" value="Chromosome 4"/>
</dbReference>
<organism evidence="12 13">
    <name type="scientific">Pygocentrus nattereri</name>
    <name type="common">Red-bellied piranha</name>
    <dbReference type="NCBI Taxonomy" id="42514"/>
    <lineage>
        <taxon>Eukaryota</taxon>
        <taxon>Metazoa</taxon>
        <taxon>Chordata</taxon>
        <taxon>Craniata</taxon>
        <taxon>Vertebrata</taxon>
        <taxon>Euteleostomi</taxon>
        <taxon>Actinopterygii</taxon>
        <taxon>Neopterygii</taxon>
        <taxon>Teleostei</taxon>
        <taxon>Ostariophysi</taxon>
        <taxon>Characiformes</taxon>
        <taxon>Characoidei</taxon>
        <taxon>Pygocentrus</taxon>
    </lineage>
</organism>
<sequence>MLKHVTGHTGGSVLLPCSCADPQAKPQRVTWKINRSGKEWTEVFSADEYRDRLQQFNEDSPANLSLLISDLREEDDGEYTCETEKESREFWLYVKGCDLANAGEIEEVTRFSGESVVLLCSCTDLQTKPNTVKWEFSSDKSEYSHYVEIYSAQTGQHRDRVRLTSKNPGNLSLLISDLTEEDQGDYRCSVQRDHKFVRLHVKVRETPSHLWTTDPTTTPSTTESERIM</sequence>
<keyword evidence="7" id="KW-1015">Disulfide bond</keyword>
<dbReference type="PANTHER" id="PTHR25466">
    <property type="entry name" value="T-LYMPHOCYTE ACTIVATION ANTIGEN"/>
    <property type="match status" value="1"/>
</dbReference>
<evidence type="ECO:0000256" key="2">
    <source>
        <dbReference type="ARBA" id="ARBA00022475"/>
    </source>
</evidence>
<dbReference type="SMART" id="SM00409">
    <property type="entry name" value="IG"/>
    <property type="match status" value="2"/>
</dbReference>
<keyword evidence="5" id="KW-1133">Transmembrane helix</keyword>
<dbReference type="PANTHER" id="PTHR25466:SF14">
    <property type="entry name" value="BUTYROPHILIN SUBFAMILY 2 MEMBER A2-LIKE-RELATED"/>
    <property type="match status" value="1"/>
</dbReference>
<dbReference type="InterPro" id="IPR051713">
    <property type="entry name" value="T-cell_Activation_Regulation"/>
</dbReference>